<keyword evidence="1" id="KW-0547">Nucleotide-binding</keyword>
<keyword evidence="4" id="KW-1185">Reference proteome</keyword>
<comment type="catalytic activity">
    <reaction evidence="1">
        <text>ATP + H2O = ADP + phosphate + H(+)</text>
        <dbReference type="Rhea" id="RHEA:13065"/>
        <dbReference type="ChEBI" id="CHEBI:15377"/>
        <dbReference type="ChEBI" id="CHEBI:15378"/>
        <dbReference type="ChEBI" id="CHEBI:30616"/>
        <dbReference type="ChEBI" id="CHEBI:43474"/>
        <dbReference type="ChEBI" id="CHEBI:456216"/>
        <dbReference type="EC" id="5.6.2.3"/>
    </reaction>
</comment>
<comment type="similarity">
    <text evidence="1">Belongs to the helicase family.</text>
</comment>
<dbReference type="OrthoDB" id="432234at2759"/>
<dbReference type="EC" id="5.6.2.3" evidence="1"/>
<dbReference type="InterPro" id="IPR027417">
    <property type="entry name" value="P-loop_NTPase"/>
</dbReference>
<keyword evidence="1" id="KW-0347">Helicase</keyword>
<dbReference type="InterPro" id="IPR010285">
    <property type="entry name" value="DNA_helicase_pif1-like_DEAD"/>
</dbReference>
<keyword evidence="1" id="KW-0378">Hydrolase</keyword>
<dbReference type="GO" id="GO:0006281">
    <property type="term" value="P:DNA repair"/>
    <property type="evidence" value="ECO:0007669"/>
    <property type="project" value="UniProtKB-KW"/>
</dbReference>
<keyword evidence="1" id="KW-0233">DNA recombination</keyword>
<keyword evidence="1" id="KW-0227">DNA damage</keyword>
<name>A0A8H6I661_9AGAR</name>
<dbReference type="Pfam" id="PF05970">
    <property type="entry name" value="PIF1"/>
    <property type="match status" value="1"/>
</dbReference>
<dbReference type="SUPFAM" id="SSF52540">
    <property type="entry name" value="P-loop containing nucleoside triphosphate hydrolases"/>
    <property type="match status" value="1"/>
</dbReference>
<dbReference type="Gene3D" id="3.40.50.300">
    <property type="entry name" value="P-loop containing nucleotide triphosphate hydrolases"/>
    <property type="match status" value="1"/>
</dbReference>
<dbReference type="PANTHER" id="PTHR47642">
    <property type="entry name" value="ATP-DEPENDENT DNA HELICASE"/>
    <property type="match status" value="1"/>
</dbReference>
<dbReference type="GO" id="GO:0005524">
    <property type="term" value="F:ATP binding"/>
    <property type="evidence" value="ECO:0007669"/>
    <property type="project" value="UniProtKB-KW"/>
</dbReference>
<sequence>MARNSNKDDDEHESPEFRGDVKNDAFVVSGSYLSKDYKPTLEKWSEAMTRIIGEFHLNEGQQKAFRIVGNHALSIDPQQLLMHLGGMGGTGKSTVIRALRRFFEARDESYRFILLGPTGTSAALIGGSTYHTYLGINTGKSKRDSAAKVEEVRERMTGVGYILIDEHSMLDCRALCAISARCC</sequence>
<comment type="caution">
    <text evidence="3">The sequence shown here is derived from an EMBL/GenBank/DDBJ whole genome shotgun (WGS) entry which is preliminary data.</text>
</comment>
<comment type="cofactor">
    <cofactor evidence="1">
        <name>Mg(2+)</name>
        <dbReference type="ChEBI" id="CHEBI:18420"/>
    </cofactor>
</comment>
<gene>
    <name evidence="3" type="ORF">DFP72DRAFT_806429</name>
</gene>
<evidence type="ECO:0000313" key="3">
    <source>
        <dbReference type="EMBL" id="KAF6759625.1"/>
    </source>
</evidence>
<evidence type="ECO:0000259" key="2">
    <source>
        <dbReference type="Pfam" id="PF05970"/>
    </source>
</evidence>
<protein>
    <recommendedName>
        <fullName evidence="1">ATP-dependent DNA helicase</fullName>
        <ecNumber evidence="1">5.6.2.3</ecNumber>
    </recommendedName>
</protein>
<dbReference type="Proteomes" id="UP000521943">
    <property type="component" value="Unassembled WGS sequence"/>
</dbReference>
<keyword evidence="1" id="KW-0067">ATP-binding</keyword>
<feature type="domain" description="DNA helicase Pif1-like DEAD-box helicase" evidence="2">
    <location>
        <begin position="57"/>
        <end position="173"/>
    </location>
</feature>
<evidence type="ECO:0000256" key="1">
    <source>
        <dbReference type="RuleBase" id="RU363044"/>
    </source>
</evidence>
<accession>A0A8H6I661</accession>
<proteinExistence type="inferred from homology"/>
<dbReference type="EMBL" id="JACGCI010000015">
    <property type="protein sequence ID" value="KAF6759625.1"/>
    <property type="molecule type" value="Genomic_DNA"/>
</dbReference>
<dbReference type="AlphaFoldDB" id="A0A8H6I661"/>
<reference evidence="3 4" key="1">
    <citation type="submission" date="2020-07" db="EMBL/GenBank/DDBJ databases">
        <title>Comparative genomics of pyrophilous fungi reveals a link between fire events and developmental genes.</title>
        <authorList>
            <consortium name="DOE Joint Genome Institute"/>
            <person name="Steindorff A.S."/>
            <person name="Carver A."/>
            <person name="Calhoun S."/>
            <person name="Stillman K."/>
            <person name="Liu H."/>
            <person name="Lipzen A."/>
            <person name="Pangilinan J."/>
            <person name="Labutti K."/>
            <person name="Bruns T.D."/>
            <person name="Grigoriev I.V."/>
        </authorList>
    </citation>
    <scope>NUCLEOTIDE SEQUENCE [LARGE SCALE GENOMIC DNA]</scope>
    <source>
        <strain evidence="3 4">CBS 144469</strain>
    </source>
</reference>
<evidence type="ECO:0000313" key="4">
    <source>
        <dbReference type="Proteomes" id="UP000521943"/>
    </source>
</evidence>
<dbReference type="GO" id="GO:0000723">
    <property type="term" value="P:telomere maintenance"/>
    <property type="evidence" value="ECO:0007669"/>
    <property type="project" value="InterPro"/>
</dbReference>
<feature type="non-terminal residue" evidence="3">
    <location>
        <position position="183"/>
    </location>
</feature>
<organism evidence="3 4">
    <name type="scientific">Ephemerocybe angulata</name>
    <dbReference type="NCBI Taxonomy" id="980116"/>
    <lineage>
        <taxon>Eukaryota</taxon>
        <taxon>Fungi</taxon>
        <taxon>Dikarya</taxon>
        <taxon>Basidiomycota</taxon>
        <taxon>Agaricomycotina</taxon>
        <taxon>Agaricomycetes</taxon>
        <taxon>Agaricomycetidae</taxon>
        <taxon>Agaricales</taxon>
        <taxon>Agaricineae</taxon>
        <taxon>Psathyrellaceae</taxon>
        <taxon>Ephemerocybe</taxon>
    </lineage>
</organism>
<dbReference type="GO" id="GO:0043139">
    <property type="term" value="F:5'-3' DNA helicase activity"/>
    <property type="evidence" value="ECO:0007669"/>
    <property type="project" value="UniProtKB-EC"/>
</dbReference>
<dbReference type="GO" id="GO:0006310">
    <property type="term" value="P:DNA recombination"/>
    <property type="evidence" value="ECO:0007669"/>
    <property type="project" value="UniProtKB-KW"/>
</dbReference>
<dbReference type="GO" id="GO:0016787">
    <property type="term" value="F:hydrolase activity"/>
    <property type="evidence" value="ECO:0007669"/>
    <property type="project" value="UniProtKB-KW"/>
</dbReference>
<dbReference type="InterPro" id="IPR051055">
    <property type="entry name" value="PIF1_helicase"/>
</dbReference>
<keyword evidence="1" id="KW-0234">DNA repair</keyword>